<gene>
    <name evidence="3" type="ORF">DEM27_09510</name>
</gene>
<dbReference type="InterPro" id="IPR007892">
    <property type="entry name" value="CHASE4"/>
</dbReference>
<evidence type="ECO:0000313" key="3">
    <source>
        <dbReference type="EMBL" id="PWE56600.1"/>
    </source>
</evidence>
<dbReference type="InterPro" id="IPR000160">
    <property type="entry name" value="GGDEF_dom"/>
</dbReference>
<feature type="domain" description="GGDEF" evidence="2">
    <location>
        <begin position="366"/>
        <end position="498"/>
    </location>
</feature>
<dbReference type="Gene3D" id="3.30.70.270">
    <property type="match status" value="1"/>
</dbReference>
<dbReference type="InterPro" id="IPR043128">
    <property type="entry name" value="Rev_trsase/Diguanyl_cyclase"/>
</dbReference>
<dbReference type="InterPro" id="IPR029787">
    <property type="entry name" value="Nucleotide_cyclase"/>
</dbReference>
<evidence type="ECO:0000256" key="1">
    <source>
        <dbReference type="SAM" id="Phobius"/>
    </source>
</evidence>
<reference evidence="3 4" key="1">
    <citation type="submission" date="2018-05" db="EMBL/GenBank/DDBJ databases">
        <title>The draft genome of strain NS-104.</title>
        <authorList>
            <person name="Hang P."/>
            <person name="Jiang J."/>
        </authorList>
    </citation>
    <scope>NUCLEOTIDE SEQUENCE [LARGE SCALE GENOMIC DNA]</scope>
    <source>
        <strain evidence="3 4">NS-104</strain>
    </source>
</reference>
<dbReference type="CDD" id="cd01949">
    <property type="entry name" value="GGDEF"/>
    <property type="match status" value="1"/>
</dbReference>
<organism evidence="3 4">
    <name type="scientific">Metarhizobium album</name>
    <dbReference type="NCBI Taxonomy" id="2182425"/>
    <lineage>
        <taxon>Bacteria</taxon>
        <taxon>Pseudomonadati</taxon>
        <taxon>Pseudomonadota</taxon>
        <taxon>Alphaproteobacteria</taxon>
        <taxon>Hyphomicrobiales</taxon>
        <taxon>Rhizobiaceae</taxon>
        <taxon>Metarhizobium</taxon>
    </lineage>
</organism>
<comment type="caution">
    <text evidence="3">The sequence shown here is derived from an EMBL/GenBank/DDBJ whole genome shotgun (WGS) entry which is preliminary data.</text>
</comment>
<accession>A0A2U2DTG6</accession>
<dbReference type="NCBIfam" id="TIGR00254">
    <property type="entry name" value="GGDEF"/>
    <property type="match status" value="1"/>
</dbReference>
<dbReference type="PANTHER" id="PTHR46663:SF2">
    <property type="entry name" value="GGDEF DOMAIN-CONTAINING PROTEIN"/>
    <property type="match status" value="1"/>
</dbReference>
<dbReference type="EMBL" id="QFBC01000003">
    <property type="protein sequence ID" value="PWE56600.1"/>
    <property type="molecule type" value="Genomic_DNA"/>
</dbReference>
<keyword evidence="1" id="KW-0472">Membrane</keyword>
<keyword evidence="1" id="KW-0812">Transmembrane</keyword>
<evidence type="ECO:0000313" key="4">
    <source>
        <dbReference type="Proteomes" id="UP000245252"/>
    </source>
</evidence>
<keyword evidence="4" id="KW-1185">Reference proteome</keyword>
<dbReference type="Pfam" id="PF05228">
    <property type="entry name" value="CHASE4"/>
    <property type="match status" value="1"/>
</dbReference>
<dbReference type="Pfam" id="PF00990">
    <property type="entry name" value="GGDEF"/>
    <property type="match status" value="1"/>
</dbReference>
<dbReference type="OrthoDB" id="9812260at2"/>
<protein>
    <recommendedName>
        <fullName evidence="2">GGDEF domain-containing protein</fullName>
    </recommendedName>
</protein>
<dbReference type="Proteomes" id="UP000245252">
    <property type="component" value="Unassembled WGS sequence"/>
</dbReference>
<name>A0A2U2DTG6_9HYPH</name>
<dbReference type="PROSITE" id="PS50887">
    <property type="entry name" value="GGDEF"/>
    <property type="match status" value="1"/>
</dbReference>
<dbReference type="SUPFAM" id="SSF55073">
    <property type="entry name" value="Nucleotide cyclase"/>
    <property type="match status" value="1"/>
</dbReference>
<dbReference type="PANTHER" id="PTHR46663">
    <property type="entry name" value="DIGUANYLATE CYCLASE DGCT-RELATED"/>
    <property type="match status" value="1"/>
</dbReference>
<feature type="transmembrane region" description="Helical" evidence="1">
    <location>
        <begin position="28"/>
        <end position="48"/>
    </location>
</feature>
<dbReference type="SMART" id="SM00267">
    <property type="entry name" value="GGDEF"/>
    <property type="match status" value="1"/>
</dbReference>
<dbReference type="InterPro" id="IPR052163">
    <property type="entry name" value="DGC-Regulatory_Protein"/>
</dbReference>
<keyword evidence="1" id="KW-1133">Transmembrane helix</keyword>
<proteinExistence type="predicted"/>
<dbReference type="AlphaFoldDB" id="A0A2U2DTG6"/>
<evidence type="ECO:0000259" key="2">
    <source>
        <dbReference type="PROSITE" id="PS50887"/>
    </source>
</evidence>
<sequence length="509" mass="55825">MGGQARGDEMSEISARVFANTSSWMVRGIYLACAVFVFLFIASVFLVLDYSVYQANSFGISTERKLVQQQFQHQIDEVVKYQAELSFRDETVKEARGSSFSDSFVQRRIHDWLWSDFGFSWIVFSETGHQTKLAVNNGVAVAPDKADGLLFWIDDLVYEANQSYWAALKPEKDGFRLRMMDSDREQLSAPLPYIHAADMRMVDGRMSIVVVQAVVPKSLFIPKGSEQPIIMITVKPISEKMLASMSQRLAIEDLHVVADEENKNRPDAYTPVGKGFTDGPFLVAWTPNAPGPFIWQSAMPKVAILSLLAALSMGFIAWRFGAVVRALQKSEATNRFLAKHDALTGLANRIAFEESLTAMMEEHPEGPIAVLAVDLDKFKAVNDQHGHAAGDAVLKAVAARFSDRVGDAGLVARLGGDEFMVLIPNANETTIMALAAGLVIDAQVPIVFNEMLLQVGGSAGAALFPRDGHNIRNFVHAADMALYAAKNSGRNRAVLYEGDAIMRPSTAAA</sequence>